<evidence type="ECO:0000313" key="5">
    <source>
        <dbReference type="Proteomes" id="UP001530377"/>
    </source>
</evidence>
<feature type="region of interest" description="Disordered" evidence="1">
    <location>
        <begin position="56"/>
        <end position="129"/>
    </location>
</feature>
<evidence type="ECO:0000313" key="4">
    <source>
        <dbReference type="EMBL" id="KAL3808997.1"/>
    </source>
</evidence>
<dbReference type="Pfam" id="PF13383">
    <property type="entry name" value="Methyltransf_22"/>
    <property type="match status" value="1"/>
</dbReference>
<dbReference type="EMBL" id="JALLPB020000451">
    <property type="protein sequence ID" value="KAL3808997.1"/>
    <property type="molecule type" value="Genomic_DNA"/>
</dbReference>
<name>A0ABD3R8A0_9STRA</name>
<comment type="caution">
    <text evidence="4">The sequence shown here is derived from an EMBL/GenBank/DDBJ whole genome shotgun (WGS) entry which is preliminary data.</text>
</comment>
<feature type="compositionally biased region" description="Acidic residues" evidence="1">
    <location>
        <begin position="76"/>
        <end position="89"/>
    </location>
</feature>
<evidence type="ECO:0000256" key="1">
    <source>
        <dbReference type="SAM" id="MobiDB-lite"/>
    </source>
</evidence>
<evidence type="ECO:0000259" key="3">
    <source>
        <dbReference type="Pfam" id="PF13383"/>
    </source>
</evidence>
<keyword evidence="5" id="KW-1185">Reference proteome</keyword>
<protein>
    <recommendedName>
        <fullName evidence="3">Methyltransferase domain-containing protein</fullName>
    </recommendedName>
</protein>
<evidence type="ECO:0000256" key="2">
    <source>
        <dbReference type="SAM" id="Phobius"/>
    </source>
</evidence>
<proteinExistence type="predicted"/>
<feature type="transmembrane region" description="Helical" evidence="2">
    <location>
        <begin position="21"/>
        <end position="41"/>
    </location>
</feature>
<dbReference type="InterPro" id="IPR026913">
    <property type="entry name" value="METTL24"/>
</dbReference>
<keyword evidence="2" id="KW-1133">Transmembrane helix</keyword>
<keyword evidence="2" id="KW-0812">Transmembrane</keyword>
<dbReference type="InterPro" id="IPR025714">
    <property type="entry name" value="Methyltranfer_dom"/>
</dbReference>
<dbReference type="PANTHER" id="PTHR32026">
    <property type="entry name" value="METHYLTRANSFERASE-LIKE PROTEIN 24"/>
    <property type="match status" value="1"/>
</dbReference>
<keyword evidence="2" id="KW-0472">Membrane</keyword>
<dbReference type="Proteomes" id="UP001530377">
    <property type="component" value="Unassembled WGS sequence"/>
</dbReference>
<dbReference type="AlphaFoldDB" id="A0ABD3R8A0"/>
<feature type="compositionally biased region" description="Basic and acidic residues" evidence="1">
    <location>
        <begin position="62"/>
        <end position="72"/>
    </location>
</feature>
<feature type="region of interest" description="Disordered" evidence="1">
    <location>
        <begin position="460"/>
        <end position="486"/>
    </location>
</feature>
<organism evidence="4 5">
    <name type="scientific">Cyclostephanos tholiformis</name>
    <dbReference type="NCBI Taxonomy" id="382380"/>
    <lineage>
        <taxon>Eukaryota</taxon>
        <taxon>Sar</taxon>
        <taxon>Stramenopiles</taxon>
        <taxon>Ochrophyta</taxon>
        <taxon>Bacillariophyta</taxon>
        <taxon>Coscinodiscophyceae</taxon>
        <taxon>Thalassiosirophycidae</taxon>
        <taxon>Stephanodiscales</taxon>
        <taxon>Stephanodiscaceae</taxon>
        <taxon>Cyclostephanos</taxon>
    </lineage>
</organism>
<sequence length="520" mass="59020">MTSIRSNTNTRKGKASTTGRGKFPFIILCLFVPFGLVAILISRFFSSFDHDETEGAFASTETYKRPGEESIRTVDASDDEGDGDDDDDNVGNNAGRERAGPTIRIPEGYEGSSDADHTSNSSAHGPADDYELAASQSHGFFYDIPAKSWNLLRDIYLKHENHRDPSRPLLYSKHDPKSLSLWDHSAAAWYQNNYEPNFSCMFEKRIGGVNMNGDGPKWVCDPHRIRKLALERKARDPTNRGCVVYSIGSNGDFNFELGMQKEIGEGICEFHIFDMGNYEKEMPPELKRAYYHQWGLKKQEDSNVDAPRQWGMPWGFQKQDLGVKKLVTGQKYYGLLDTIKMLGHEKLDVIDIFKIDCEKCEWETYMDWLAEGVPTLQQIQVEVHDVPGEDALNFFDSMEAAGYLRYHKEPNIQYGPNCIEYGLVKVSTDFMNGKNFTFNKSHFTMANGRIEARRFVPDLKNSEGRLPSQSRYRTPSPPSSNRLFTATTPPAAKKTIKRTVNNAVEYAHDKKYDVVASLHD</sequence>
<accession>A0ABD3R8A0</accession>
<dbReference type="PANTHER" id="PTHR32026:SF27">
    <property type="entry name" value="METHYLTRANSFERASE FKBM DOMAIN-CONTAINING PROTEIN-RELATED"/>
    <property type="match status" value="1"/>
</dbReference>
<feature type="compositionally biased region" description="Polar residues" evidence="1">
    <location>
        <begin position="467"/>
        <end position="484"/>
    </location>
</feature>
<gene>
    <name evidence="4" type="ORF">ACHAXA_010140</name>
</gene>
<reference evidence="4 5" key="1">
    <citation type="submission" date="2024-10" db="EMBL/GenBank/DDBJ databases">
        <title>Updated reference genomes for cyclostephanoid diatoms.</title>
        <authorList>
            <person name="Roberts W.R."/>
            <person name="Alverson A.J."/>
        </authorList>
    </citation>
    <scope>NUCLEOTIDE SEQUENCE [LARGE SCALE GENOMIC DNA]</scope>
    <source>
        <strain evidence="4 5">AJA228-03</strain>
    </source>
</reference>
<feature type="domain" description="Methyltransferase" evidence="3">
    <location>
        <begin position="132"/>
        <end position="425"/>
    </location>
</feature>